<comment type="subcellular location">
    <subcellularLocation>
        <location evidence="1 5 6">Nucleus</location>
    </subcellularLocation>
</comment>
<evidence type="ECO:0000256" key="7">
    <source>
        <dbReference type="SAM" id="MobiDB-lite"/>
    </source>
</evidence>
<organism evidence="9 10">
    <name type="scientific">Ranitomeya imitator</name>
    <name type="common">mimic poison frog</name>
    <dbReference type="NCBI Taxonomy" id="111125"/>
    <lineage>
        <taxon>Eukaryota</taxon>
        <taxon>Metazoa</taxon>
        <taxon>Chordata</taxon>
        <taxon>Craniata</taxon>
        <taxon>Vertebrata</taxon>
        <taxon>Euteleostomi</taxon>
        <taxon>Amphibia</taxon>
        <taxon>Batrachia</taxon>
        <taxon>Anura</taxon>
        <taxon>Neobatrachia</taxon>
        <taxon>Hyloidea</taxon>
        <taxon>Dendrobatidae</taxon>
        <taxon>Dendrobatinae</taxon>
        <taxon>Ranitomeya</taxon>
    </lineage>
</organism>
<dbReference type="CDD" id="cd00086">
    <property type="entry name" value="homeodomain"/>
    <property type="match status" value="1"/>
</dbReference>
<dbReference type="Pfam" id="PF00046">
    <property type="entry name" value="Homeodomain"/>
    <property type="match status" value="1"/>
</dbReference>
<evidence type="ECO:0000256" key="6">
    <source>
        <dbReference type="RuleBase" id="RU000682"/>
    </source>
</evidence>
<evidence type="ECO:0000259" key="8">
    <source>
        <dbReference type="PROSITE" id="PS50071"/>
    </source>
</evidence>
<dbReference type="SMART" id="SM00389">
    <property type="entry name" value="HOX"/>
    <property type="match status" value="1"/>
</dbReference>
<dbReference type="InterPro" id="IPR000047">
    <property type="entry name" value="HTH_motif"/>
</dbReference>
<evidence type="ECO:0000256" key="3">
    <source>
        <dbReference type="ARBA" id="ARBA00023155"/>
    </source>
</evidence>
<feature type="DNA-binding region" description="Homeobox" evidence="5">
    <location>
        <begin position="234"/>
        <end position="293"/>
    </location>
</feature>
<dbReference type="PRINTS" id="PR00024">
    <property type="entry name" value="HOMEOBOX"/>
</dbReference>
<evidence type="ECO:0000256" key="1">
    <source>
        <dbReference type="ARBA" id="ARBA00004123"/>
    </source>
</evidence>
<evidence type="ECO:0000313" key="10">
    <source>
        <dbReference type="Proteomes" id="UP001176940"/>
    </source>
</evidence>
<comment type="caution">
    <text evidence="9">The sequence shown here is derived from an EMBL/GenBank/DDBJ whole genome shotgun (WGS) entry which is preliminary data.</text>
</comment>
<dbReference type="InterPro" id="IPR017970">
    <property type="entry name" value="Homeobox_CS"/>
</dbReference>
<dbReference type="PANTHER" id="PTHR24339">
    <property type="entry name" value="HOMEOBOX PROTEIN EMX-RELATED"/>
    <property type="match status" value="1"/>
</dbReference>
<dbReference type="EMBL" id="CAUEEQ010020727">
    <property type="protein sequence ID" value="CAJ0943116.1"/>
    <property type="molecule type" value="Genomic_DNA"/>
</dbReference>
<feature type="domain" description="Homeobox" evidence="8">
    <location>
        <begin position="232"/>
        <end position="292"/>
    </location>
</feature>
<name>A0ABN9LJ00_9NEOB</name>
<keyword evidence="4 5" id="KW-0539">Nucleus</keyword>
<dbReference type="PROSITE" id="PS50071">
    <property type="entry name" value="HOMEOBOX_2"/>
    <property type="match status" value="1"/>
</dbReference>
<keyword evidence="2 5" id="KW-0238">DNA-binding</keyword>
<evidence type="ECO:0000256" key="2">
    <source>
        <dbReference type="ARBA" id="ARBA00023125"/>
    </source>
</evidence>
<dbReference type="Proteomes" id="UP001176940">
    <property type="component" value="Unassembled WGS sequence"/>
</dbReference>
<dbReference type="PROSITE" id="PS00027">
    <property type="entry name" value="HOMEOBOX_1"/>
    <property type="match status" value="1"/>
</dbReference>
<evidence type="ECO:0000313" key="9">
    <source>
        <dbReference type="EMBL" id="CAJ0943116.1"/>
    </source>
</evidence>
<dbReference type="SUPFAM" id="SSF46689">
    <property type="entry name" value="Homeodomain-like"/>
    <property type="match status" value="1"/>
</dbReference>
<gene>
    <name evidence="9" type="ORF">RIMI_LOCUS9830672</name>
</gene>
<dbReference type="Gene3D" id="1.10.10.60">
    <property type="entry name" value="Homeodomain-like"/>
    <property type="match status" value="1"/>
</dbReference>
<dbReference type="InterPro" id="IPR009057">
    <property type="entry name" value="Homeodomain-like_sf"/>
</dbReference>
<dbReference type="PANTHER" id="PTHR24339:SF67">
    <property type="entry name" value="GNOT1 HOMEODOMAIN PROTEIN-RELATED"/>
    <property type="match status" value="1"/>
</dbReference>
<feature type="region of interest" description="Disordered" evidence="7">
    <location>
        <begin position="301"/>
        <end position="329"/>
    </location>
</feature>
<feature type="compositionally biased region" description="Acidic residues" evidence="7">
    <location>
        <begin position="320"/>
        <end position="329"/>
    </location>
</feature>
<dbReference type="InterPro" id="IPR001356">
    <property type="entry name" value="HD"/>
</dbReference>
<protein>
    <recommendedName>
        <fullName evidence="8">Homeobox domain-containing protein</fullName>
    </recommendedName>
</protein>
<dbReference type="InterPro" id="IPR050877">
    <property type="entry name" value="EMX-VAX-Noto_Homeobox_TFs"/>
</dbReference>
<sequence length="329" mass="37197">MEELTPNVDCWAEDIRAAAIFLSYSEIVLSISRGEKAADTDQEKKTARINQISTNCPITPHCMESAALDIRGLRAQDPTFSSRDHLLLVLHHLRILCLLPAIMQPTPIFPGLDHHLAQAPALPAAIQHQKRLKKAFDIDSLLSREDRPGPRVIVEEPGWQMPPAPHGYSYGAMSYPPVFLCQPAAFPGYVQPQQHYRPLSGGCRCPYPLCSHRGYMSFNCSIESLPCQMGPSKLKRIRTVFTPEQLEKLEKDFLKQQYMVGTERVDLAATLGLTETQVKVWFQNRRIKWRRQSLEQKNAKLSQFGVLPKEPPASDTREIEGEDEVDVDE</sequence>
<proteinExistence type="predicted"/>
<evidence type="ECO:0000256" key="4">
    <source>
        <dbReference type="ARBA" id="ARBA00023242"/>
    </source>
</evidence>
<dbReference type="InterPro" id="IPR020479">
    <property type="entry name" value="HD_metazoa"/>
</dbReference>
<evidence type="ECO:0000256" key="5">
    <source>
        <dbReference type="PROSITE-ProRule" id="PRU00108"/>
    </source>
</evidence>
<dbReference type="PRINTS" id="PR00031">
    <property type="entry name" value="HTHREPRESSR"/>
</dbReference>
<keyword evidence="10" id="KW-1185">Reference proteome</keyword>
<reference evidence="9" key="1">
    <citation type="submission" date="2023-07" db="EMBL/GenBank/DDBJ databases">
        <authorList>
            <person name="Stuckert A."/>
        </authorList>
    </citation>
    <scope>NUCLEOTIDE SEQUENCE</scope>
</reference>
<keyword evidence="3 5" id="KW-0371">Homeobox</keyword>
<accession>A0ABN9LJ00</accession>